<organism evidence="2 3">
    <name type="scientific">Natronogracilivirga saccharolytica</name>
    <dbReference type="NCBI Taxonomy" id="2812953"/>
    <lineage>
        <taxon>Bacteria</taxon>
        <taxon>Pseudomonadati</taxon>
        <taxon>Balneolota</taxon>
        <taxon>Balneolia</taxon>
        <taxon>Balneolales</taxon>
        <taxon>Cyclonatronaceae</taxon>
        <taxon>Natronogracilivirga</taxon>
    </lineage>
</organism>
<dbReference type="InterPro" id="IPR038636">
    <property type="entry name" value="Wzi_sf"/>
</dbReference>
<name>A0A8J7RQU5_9BACT</name>
<reference evidence="2" key="1">
    <citation type="submission" date="2021-02" db="EMBL/GenBank/DDBJ databases">
        <title>Natronogracilivirga saccharolytica gen. nov. sp. nov. a new anaerobic, haloalkiliphilic carbohydrate-fermenting bacterium from soda lake and proposing of Cyclonatronumiaceae fam. nov. in the phylum Balneolaeota.</title>
        <authorList>
            <person name="Zhilina T.N."/>
            <person name="Sorokin D.Y."/>
            <person name="Zavarzina D.G."/>
            <person name="Toshchakov S.V."/>
            <person name="Kublanov I.V."/>
        </authorList>
    </citation>
    <scope>NUCLEOTIDE SEQUENCE</scope>
    <source>
        <strain evidence="2">Z-1702</strain>
    </source>
</reference>
<evidence type="ECO:0000313" key="3">
    <source>
        <dbReference type="Proteomes" id="UP000673975"/>
    </source>
</evidence>
<feature type="chain" id="PRO_5035286214" description="Capsule assembly Wzi family protein" evidence="1">
    <location>
        <begin position="20"/>
        <end position="568"/>
    </location>
</feature>
<proteinExistence type="predicted"/>
<evidence type="ECO:0000313" key="2">
    <source>
        <dbReference type="EMBL" id="MBP3192299.1"/>
    </source>
</evidence>
<protein>
    <recommendedName>
        <fullName evidence="4">Capsule assembly Wzi family protein</fullName>
    </recommendedName>
</protein>
<evidence type="ECO:0000256" key="1">
    <source>
        <dbReference type="SAM" id="SignalP"/>
    </source>
</evidence>
<sequence>MMPAILTILVLAGTYPAVASERAGSPPSMISEFNWHAEFAFSASTADQLPHWHTFNRGGRFGPRQTDGWFIGRIDTDWTIPENNRVRTNPPYTLGAPSHPGGGPVAEGGHMPLRTYDPVHPDWYDAEGRYIRPEVHQHEDGSFPVERDYEPWYTWRPDYRVGMEFLGKSATGESKVYEIFAQLRYGPFEFTGGRKSYTIGFQDDRLSTGSLAVSSNFAPMPRLTLGIPEYIPVPFTFGFFEFRGQYTHGWFTDDRFMDTPRLHEKSLYVRSRSDWPVELRGGFTHLAMWGGEHPELGSAPRDFKDYLRVVLGRGGYTDDPADGRSTFPSGSVAKHIGVMEGGLALSYGSVDWDFYRQSFFTGGDPFRFFTGSDGLQGVRVQPRDNPWVRAILIEYLRLSEDYYDHAGYTSGWAYRDHAMGTSMILRGDRSLMFYPDIPFDEARFVNNRVRALHMGFEGNIGGPAMFDTILPEMMSDIIHRYRLLFTRASHRGTYEIGLPDNQFEPENGSPMAPFEENPVQYHMMVELSGSLPWVDGLSWTGSVSLDTGDMTDQAGFLLGIRFGDAVGF</sequence>
<keyword evidence="3" id="KW-1185">Reference proteome</keyword>
<feature type="signal peptide" evidence="1">
    <location>
        <begin position="1"/>
        <end position="19"/>
    </location>
</feature>
<dbReference type="Proteomes" id="UP000673975">
    <property type="component" value="Unassembled WGS sequence"/>
</dbReference>
<keyword evidence="1" id="KW-0732">Signal</keyword>
<dbReference type="AlphaFoldDB" id="A0A8J7RQU5"/>
<accession>A0A8J7RQU5</accession>
<dbReference type="EMBL" id="JAFIDN010000004">
    <property type="protein sequence ID" value="MBP3192299.1"/>
    <property type="molecule type" value="Genomic_DNA"/>
</dbReference>
<dbReference type="Gene3D" id="2.40.160.130">
    <property type="entry name" value="Capsule assembly protein Wzi"/>
    <property type="match status" value="1"/>
</dbReference>
<gene>
    <name evidence="2" type="ORF">NATSA_06465</name>
</gene>
<dbReference type="RefSeq" id="WP_210511202.1">
    <property type="nucleotide sequence ID" value="NZ_JAFIDN010000004.1"/>
</dbReference>
<evidence type="ECO:0008006" key="4">
    <source>
        <dbReference type="Google" id="ProtNLM"/>
    </source>
</evidence>
<comment type="caution">
    <text evidence="2">The sequence shown here is derived from an EMBL/GenBank/DDBJ whole genome shotgun (WGS) entry which is preliminary data.</text>
</comment>